<evidence type="ECO:0000313" key="3">
    <source>
        <dbReference type="Proteomes" id="UP000006062"/>
    </source>
</evidence>
<dbReference type="Proteomes" id="UP000006062">
    <property type="component" value="Chromosome"/>
</dbReference>
<accession>I3YF76</accession>
<name>I3YF76_THIV6</name>
<keyword evidence="1" id="KW-0732">Signal</keyword>
<keyword evidence="3" id="KW-1185">Reference proteome</keyword>
<dbReference type="OrthoDB" id="5768779at2"/>
<dbReference type="AlphaFoldDB" id="I3YF76"/>
<proteinExistence type="predicted"/>
<dbReference type="STRING" id="765911.Thivi_3802"/>
<dbReference type="EMBL" id="CP003154">
    <property type="protein sequence ID" value="AFL75644.1"/>
    <property type="molecule type" value="Genomic_DNA"/>
</dbReference>
<feature type="chain" id="PRO_5003682661" description="DUF4398 domain-containing protein" evidence="1">
    <location>
        <begin position="25"/>
        <end position="182"/>
    </location>
</feature>
<protein>
    <recommendedName>
        <fullName evidence="4">DUF4398 domain-containing protein</fullName>
    </recommendedName>
</protein>
<sequence length="182" mass="19112">MKNRSLPVGALIAALMIAVPNAWATHRSDAEQAIAAARAAHEQAASVQATSPDTAAMIEEAEGLLPSRQYTKAVELADKAARQDRFAYEQASSGKVADTDAASKAKQAITAAEAARKQADSVGGEWRDTAQLIKDAEGLAKSGQYDEAIQLANQAARQGALGYEQALKEKGASFPSYVAKKP</sequence>
<organism evidence="2 3">
    <name type="scientific">Thiocystis violascens (strain ATCC 17096 / DSM 198 / 6111)</name>
    <name type="common">Chromatium violascens</name>
    <dbReference type="NCBI Taxonomy" id="765911"/>
    <lineage>
        <taxon>Bacteria</taxon>
        <taxon>Pseudomonadati</taxon>
        <taxon>Pseudomonadota</taxon>
        <taxon>Gammaproteobacteria</taxon>
        <taxon>Chromatiales</taxon>
        <taxon>Chromatiaceae</taxon>
        <taxon>Thiocystis</taxon>
    </lineage>
</organism>
<evidence type="ECO:0008006" key="4">
    <source>
        <dbReference type="Google" id="ProtNLM"/>
    </source>
</evidence>
<evidence type="ECO:0000313" key="2">
    <source>
        <dbReference type="EMBL" id="AFL75644.1"/>
    </source>
</evidence>
<feature type="signal peptide" evidence="1">
    <location>
        <begin position="1"/>
        <end position="24"/>
    </location>
</feature>
<dbReference type="RefSeq" id="WP_014780035.1">
    <property type="nucleotide sequence ID" value="NC_018012.1"/>
</dbReference>
<reference evidence="2 3" key="1">
    <citation type="submission" date="2012-06" db="EMBL/GenBank/DDBJ databases">
        <title>Complete sequence of Thiocystis violascens DSM 198.</title>
        <authorList>
            <consortium name="US DOE Joint Genome Institute"/>
            <person name="Lucas S."/>
            <person name="Han J."/>
            <person name="Lapidus A."/>
            <person name="Cheng J.-F."/>
            <person name="Goodwin L."/>
            <person name="Pitluck S."/>
            <person name="Peters L."/>
            <person name="Ovchinnikova G."/>
            <person name="Teshima H."/>
            <person name="Detter J.C."/>
            <person name="Han C."/>
            <person name="Tapia R."/>
            <person name="Land M."/>
            <person name="Hauser L."/>
            <person name="Kyrpides N."/>
            <person name="Ivanova N."/>
            <person name="Pagani I."/>
            <person name="Vogl K."/>
            <person name="Liu Z."/>
            <person name="Frigaard N.-U."/>
            <person name="Bryant D."/>
            <person name="Woyke T."/>
        </authorList>
    </citation>
    <scope>NUCLEOTIDE SEQUENCE [LARGE SCALE GENOMIC DNA]</scope>
    <source>
        <strain evidence="3">ATCC 17096 / DSM 198 / 6111</strain>
    </source>
</reference>
<gene>
    <name evidence="2" type="ordered locus">Thivi_3802</name>
</gene>
<dbReference type="HOGENOM" id="CLU_1487365_0_0_6"/>
<dbReference type="eggNOG" id="ENOG5031HCK">
    <property type="taxonomic scope" value="Bacteria"/>
</dbReference>
<dbReference type="KEGG" id="tvi:Thivi_3802"/>
<evidence type="ECO:0000256" key="1">
    <source>
        <dbReference type="SAM" id="SignalP"/>
    </source>
</evidence>